<feature type="transmembrane region" description="Helical" evidence="1">
    <location>
        <begin position="201"/>
        <end position="218"/>
    </location>
</feature>
<keyword evidence="1" id="KW-1133">Transmembrane helix</keyword>
<dbReference type="AlphaFoldDB" id="A0AAW5JJS4"/>
<reference evidence="2 4" key="1">
    <citation type="submission" date="2022-01" db="EMBL/GenBank/DDBJ databases">
        <title>Collection of gut derived symbiotic bacterial strains cultured from healthy donors.</title>
        <authorList>
            <person name="Lin H."/>
            <person name="Kohout C."/>
            <person name="Waligurski E."/>
            <person name="Pamer E.G."/>
        </authorList>
    </citation>
    <scope>NUCLEOTIDE SEQUENCE [LARGE SCALE GENOMIC DNA]</scope>
    <source>
        <strain evidence="2 4">DFI.3.7</strain>
    </source>
</reference>
<feature type="transmembrane region" description="Helical" evidence="1">
    <location>
        <begin position="60"/>
        <end position="80"/>
    </location>
</feature>
<dbReference type="EMBL" id="JANFYS010000004">
    <property type="protein sequence ID" value="MCQ4769512.1"/>
    <property type="molecule type" value="Genomic_DNA"/>
</dbReference>
<dbReference type="InterPro" id="IPR010699">
    <property type="entry name" value="DUF1275"/>
</dbReference>
<dbReference type="EMBL" id="JAKNJB010000001">
    <property type="protein sequence ID" value="MCG4525494.1"/>
    <property type="molecule type" value="Genomic_DNA"/>
</dbReference>
<protein>
    <submittedName>
        <fullName evidence="3">DUF1275 domain-containing protein</fullName>
    </submittedName>
</protein>
<dbReference type="PANTHER" id="PTHR37314">
    <property type="entry name" value="SLR0142 PROTEIN"/>
    <property type="match status" value="1"/>
</dbReference>
<keyword evidence="1" id="KW-0812">Transmembrane</keyword>
<keyword evidence="1" id="KW-0472">Membrane</keyword>
<feature type="transmembrane region" description="Helical" evidence="1">
    <location>
        <begin position="174"/>
        <end position="194"/>
    </location>
</feature>
<evidence type="ECO:0000313" key="4">
    <source>
        <dbReference type="Proteomes" id="UP001200313"/>
    </source>
</evidence>
<dbReference type="Proteomes" id="UP001204562">
    <property type="component" value="Unassembled WGS sequence"/>
</dbReference>
<sequence length="227" mass="24880">MNRAGHQMSETLFLGALLTVTGGFLDAYTYLCRGKVFANAQTGNIVLLGVKLAEGQFDALLHYLIPILAFALGVVVAELTRRRFRSHPAIHWRQIVIALEIAILGLVALLPTGEWDTAANVLVSFVCAVQVQSFRKIRGNPCATTMCTGNLRSGTELLFHAVQDHDPTARRRGLQYYAIILLFILGAFLGVWCTEQWRGRAVLVCCGLLAVVFSAMFLKSGEEALEA</sequence>
<accession>A0AAW5JJS4</accession>
<evidence type="ECO:0000313" key="5">
    <source>
        <dbReference type="Proteomes" id="UP001204562"/>
    </source>
</evidence>
<comment type="caution">
    <text evidence="3">The sequence shown here is derived from an EMBL/GenBank/DDBJ whole genome shotgun (WGS) entry which is preliminary data.</text>
</comment>
<dbReference type="PANTHER" id="PTHR37314:SF4">
    <property type="entry name" value="UPF0700 TRANSMEMBRANE PROTEIN YOAK"/>
    <property type="match status" value="1"/>
</dbReference>
<feature type="transmembrane region" description="Helical" evidence="1">
    <location>
        <begin position="92"/>
        <end position="110"/>
    </location>
</feature>
<reference evidence="3" key="2">
    <citation type="submission" date="2022-06" db="EMBL/GenBank/DDBJ databases">
        <title>Isolation of gut microbiota from human fecal samples.</title>
        <authorList>
            <person name="Pamer E.G."/>
            <person name="Barat B."/>
            <person name="Waligurski E."/>
            <person name="Medina S."/>
            <person name="Paddock L."/>
            <person name="Mostad J."/>
        </authorList>
    </citation>
    <scope>NUCLEOTIDE SEQUENCE</scope>
    <source>
        <strain evidence="3">DFI.9.91</strain>
    </source>
</reference>
<keyword evidence="4" id="KW-1185">Reference proteome</keyword>
<evidence type="ECO:0000313" key="2">
    <source>
        <dbReference type="EMBL" id="MCG4525494.1"/>
    </source>
</evidence>
<feature type="transmembrane region" description="Helical" evidence="1">
    <location>
        <begin position="12"/>
        <end position="31"/>
    </location>
</feature>
<name>A0AAW5JJS4_9FIRM</name>
<dbReference type="Proteomes" id="UP001200313">
    <property type="component" value="Unassembled WGS sequence"/>
</dbReference>
<proteinExistence type="predicted"/>
<gene>
    <name evidence="2" type="ORF">L0P79_00185</name>
    <name evidence="3" type="ORF">NE579_03395</name>
</gene>
<organism evidence="3 5">
    <name type="scientific">Intestinimonas massiliensis</name>
    <name type="common">ex Afouda et al. 2020</name>
    <dbReference type="NCBI Taxonomy" id="1673721"/>
    <lineage>
        <taxon>Bacteria</taxon>
        <taxon>Bacillati</taxon>
        <taxon>Bacillota</taxon>
        <taxon>Clostridia</taxon>
        <taxon>Eubacteriales</taxon>
        <taxon>Intestinimonas</taxon>
    </lineage>
</organism>
<dbReference type="RefSeq" id="WP_238072644.1">
    <property type="nucleotide sequence ID" value="NZ_JAKNJB010000001.1"/>
</dbReference>
<evidence type="ECO:0000256" key="1">
    <source>
        <dbReference type="SAM" id="Phobius"/>
    </source>
</evidence>
<dbReference type="Pfam" id="PF06912">
    <property type="entry name" value="DUF1275"/>
    <property type="match status" value="1"/>
</dbReference>
<evidence type="ECO:0000313" key="3">
    <source>
        <dbReference type="EMBL" id="MCQ4769512.1"/>
    </source>
</evidence>